<keyword evidence="5" id="KW-0067">ATP-binding</keyword>
<proteinExistence type="inferred from homology"/>
<dbReference type="CDD" id="cd17630">
    <property type="entry name" value="OSB_MenE-like"/>
    <property type="match status" value="1"/>
</dbReference>
<dbReference type="InterPro" id="IPR042099">
    <property type="entry name" value="ANL_N_sf"/>
</dbReference>
<sequence length="469" mass="52444">MFLWHKYATSPLFQSKIALRNSQGDVFTWQQLCSLISQQSALFQQQGVKTGSGVALCGKNSFSLLLAYLAAIQSGARVLGINPNFHADKIQQIMACYQCDFIFNATSSQFENSKNLTALSITENQQQYTDFVPETEANIDLHTVATLTLTSGSSGLPKAVAHSVQGHLDNALGVCELTQFSAKNSWLLSLPLFHVSGQGIIWRWLAMGAELHLPQEDFYFSVSQASHCSLVPTQLQRLLDYWQQHPQAPRYTQHILLGGAQIPTALTDKLALYGVKSYSGYGMTEMASTVCAKLSNGKHGVGQPLAGREVRLVFDEIWLRGAGLALGYWQQGELHSLLNEQGWFATKDKGIWQDNELRILGRLDNMFISGGENIQPEEIEQIIGQNEKVEQVFVLPVDDAEFGQRPVAMIKFYDVFSEQAVHELQIWLVDKLEKFKQPIQYFPLILQAQGNIKISRHQLKSELTHLLGK</sequence>
<accession>A0A1V4AZR5</accession>
<evidence type="ECO:0000256" key="1">
    <source>
        <dbReference type="ARBA" id="ARBA00006432"/>
    </source>
</evidence>
<feature type="domain" description="AMP-dependent synthetase/ligase" evidence="6">
    <location>
        <begin position="15"/>
        <end position="329"/>
    </location>
</feature>
<dbReference type="GO" id="GO:0005524">
    <property type="term" value="F:ATP binding"/>
    <property type="evidence" value="ECO:0007669"/>
    <property type="project" value="UniProtKB-KW"/>
</dbReference>
<dbReference type="RefSeq" id="WP_078218898.1">
    <property type="nucleotide sequence ID" value="NZ_MUXZ01000027.1"/>
</dbReference>
<evidence type="ECO:0000256" key="4">
    <source>
        <dbReference type="ARBA" id="ARBA00022741"/>
    </source>
</evidence>
<dbReference type="PROSITE" id="PS00455">
    <property type="entry name" value="AMP_BINDING"/>
    <property type="match status" value="1"/>
</dbReference>
<name>A0A1V4AZR5_9PAST</name>
<dbReference type="GO" id="GO:0009234">
    <property type="term" value="P:menaquinone biosynthetic process"/>
    <property type="evidence" value="ECO:0007669"/>
    <property type="project" value="UniProtKB-KW"/>
</dbReference>
<dbReference type="Proteomes" id="UP000254329">
    <property type="component" value="Unassembled WGS sequence"/>
</dbReference>
<dbReference type="InterPro" id="IPR020845">
    <property type="entry name" value="AMP-binding_CS"/>
</dbReference>
<keyword evidence="4" id="KW-0547">Nucleotide-binding</keyword>
<dbReference type="EC" id="6.2.1.26" evidence="7"/>
<comment type="similarity">
    <text evidence="1">Belongs to the ATP-dependent AMP-binding enzyme family.</text>
</comment>
<gene>
    <name evidence="7" type="primary">menE</name>
    <name evidence="7" type="ORF">NCTC1659_02268</name>
</gene>
<keyword evidence="8" id="KW-1185">Reference proteome</keyword>
<dbReference type="Gene3D" id="3.40.50.12780">
    <property type="entry name" value="N-terminal domain of ligase-like"/>
    <property type="match status" value="1"/>
</dbReference>
<dbReference type="NCBIfam" id="NF006539">
    <property type="entry name" value="PRK09029.1"/>
    <property type="match status" value="1"/>
</dbReference>
<dbReference type="Gene3D" id="3.30.300.30">
    <property type="match status" value="1"/>
</dbReference>
<dbReference type="AlphaFoldDB" id="A0A1V4AZR5"/>
<dbReference type="STRING" id="733.B0186_08365"/>
<dbReference type="GO" id="GO:0008756">
    <property type="term" value="F:o-succinylbenzoate-CoA ligase activity"/>
    <property type="evidence" value="ECO:0007669"/>
    <property type="project" value="UniProtKB-EC"/>
</dbReference>
<organism evidence="7 8">
    <name type="scientific">Canicola haemoglobinophilus</name>
    <dbReference type="NCBI Taxonomy" id="733"/>
    <lineage>
        <taxon>Bacteria</taxon>
        <taxon>Pseudomonadati</taxon>
        <taxon>Pseudomonadota</taxon>
        <taxon>Gammaproteobacteria</taxon>
        <taxon>Pasteurellales</taxon>
        <taxon>Pasteurellaceae</taxon>
        <taxon>Canicola</taxon>
    </lineage>
</organism>
<dbReference type="NCBIfam" id="TIGR01923">
    <property type="entry name" value="menE"/>
    <property type="match status" value="1"/>
</dbReference>
<dbReference type="InterPro" id="IPR045851">
    <property type="entry name" value="AMP-bd_C_sf"/>
</dbReference>
<evidence type="ECO:0000256" key="5">
    <source>
        <dbReference type="ARBA" id="ARBA00022840"/>
    </source>
</evidence>
<dbReference type="InterPro" id="IPR010192">
    <property type="entry name" value="MenE"/>
</dbReference>
<keyword evidence="2" id="KW-0474">Menaquinone biosynthesis</keyword>
<protein>
    <submittedName>
        <fullName evidence="7">O-succinylbenzoic acid--CoA ligase</fullName>
        <ecNumber evidence="7">6.2.1.26</ecNumber>
    </submittedName>
</protein>
<dbReference type="SUPFAM" id="SSF56801">
    <property type="entry name" value="Acetyl-CoA synthetase-like"/>
    <property type="match status" value="1"/>
</dbReference>
<dbReference type="InterPro" id="IPR000873">
    <property type="entry name" value="AMP-dep_synth/lig_dom"/>
</dbReference>
<evidence type="ECO:0000256" key="3">
    <source>
        <dbReference type="ARBA" id="ARBA00022598"/>
    </source>
</evidence>
<dbReference type="GO" id="GO:0006631">
    <property type="term" value="P:fatty acid metabolic process"/>
    <property type="evidence" value="ECO:0007669"/>
    <property type="project" value="TreeGrafter"/>
</dbReference>
<dbReference type="Pfam" id="PF00501">
    <property type="entry name" value="AMP-binding"/>
    <property type="match status" value="1"/>
</dbReference>
<evidence type="ECO:0000256" key="2">
    <source>
        <dbReference type="ARBA" id="ARBA00022428"/>
    </source>
</evidence>
<evidence type="ECO:0000313" key="8">
    <source>
        <dbReference type="Proteomes" id="UP000254329"/>
    </source>
</evidence>
<reference evidence="7 8" key="1">
    <citation type="submission" date="2018-06" db="EMBL/GenBank/DDBJ databases">
        <authorList>
            <consortium name="Pathogen Informatics"/>
            <person name="Doyle S."/>
        </authorList>
    </citation>
    <scope>NUCLEOTIDE SEQUENCE [LARGE SCALE GENOMIC DNA]</scope>
    <source>
        <strain evidence="7 8">NCTC1659</strain>
    </source>
</reference>
<dbReference type="PANTHER" id="PTHR43201:SF5">
    <property type="entry name" value="MEDIUM-CHAIN ACYL-COA LIGASE ACSF2, MITOCHONDRIAL"/>
    <property type="match status" value="1"/>
</dbReference>
<evidence type="ECO:0000259" key="6">
    <source>
        <dbReference type="Pfam" id="PF00501"/>
    </source>
</evidence>
<dbReference type="GO" id="GO:0031956">
    <property type="term" value="F:medium-chain fatty acid-CoA ligase activity"/>
    <property type="evidence" value="ECO:0007669"/>
    <property type="project" value="TreeGrafter"/>
</dbReference>
<keyword evidence="3 7" id="KW-0436">Ligase</keyword>
<dbReference type="EMBL" id="UGHF01000001">
    <property type="protein sequence ID" value="STO60964.1"/>
    <property type="molecule type" value="Genomic_DNA"/>
</dbReference>
<evidence type="ECO:0000313" key="7">
    <source>
        <dbReference type="EMBL" id="STO60964.1"/>
    </source>
</evidence>
<dbReference type="PANTHER" id="PTHR43201">
    <property type="entry name" value="ACYL-COA SYNTHETASE"/>
    <property type="match status" value="1"/>
</dbReference>